<accession>A0ABD3M1S1</accession>
<dbReference type="InterPro" id="IPR023214">
    <property type="entry name" value="HAD_sf"/>
</dbReference>
<name>A0ABD3M1S1_9STRA</name>
<evidence type="ECO:0000313" key="3">
    <source>
        <dbReference type="Proteomes" id="UP001530293"/>
    </source>
</evidence>
<reference evidence="2 3" key="1">
    <citation type="submission" date="2024-10" db="EMBL/GenBank/DDBJ databases">
        <title>Updated reference genomes for cyclostephanoid diatoms.</title>
        <authorList>
            <person name="Roberts W.R."/>
            <person name="Alverson A.J."/>
        </authorList>
    </citation>
    <scope>NUCLEOTIDE SEQUENCE [LARGE SCALE GENOMIC DNA]</scope>
    <source>
        <strain evidence="2 3">AJA232-27</strain>
    </source>
</reference>
<feature type="compositionally biased region" description="Low complexity" evidence="1">
    <location>
        <begin position="11"/>
        <end position="34"/>
    </location>
</feature>
<evidence type="ECO:0000313" key="2">
    <source>
        <dbReference type="EMBL" id="KAL3756686.1"/>
    </source>
</evidence>
<dbReference type="InterPro" id="IPR036412">
    <property type="entry name" value="HAD-like_sf"/>
</dbReference>
<proteinExistence type="predicted"/>
<dbReference type="PROSITE" id="PS51257">
    <property type="entry name" value="PROKAR_LIPOPROTEIN"/>
    <property type="match status" value="1"/>
</dbReference>
<gene>
    <name evidence="2" type="ORF">ACHAWU_002589</name>
</gene>
<dbReference type="SFLD" id="SFLDG01131">
    <property type="entry name" value="C1.5.2:_MDP_Like"/>
    <property type="match status" value="1"/>
</dbReference>
<keyword evidence="3" id="KW-1185">Reference proteome</keyword>
<protein>
    <recommendedName>
        <fullName evidence="4">Magnesium-dependent phosphatase-1</fullName>
    </recommendedName>
</protein>
<organism evidence="2 3">
    <name type="scientific">Discostella pseudostelligera</name>
    <dbReference type="NCBI Taxonomy" id="259834"/>
    <lineage>
        <taxon>Eukaryota</taxon>
        <taxon>Sar</taxon>
        <taxon>Stramenopiles</taxon>
        <taxon>Ochrophyta</taxon>
        <taxon>Bacillariophyta</taxon>
        <taxon>Coscinodiscophyceae</taxon>
        <taxon>Thalassiosirophycidae</taxon>
        <taxon>Stephanodiscales</taxon>
        <taxon>Stephanodiscaceae</taxon>
        <taxon>Discostella</taxon>
    </lineage>
</organism>
<comment type="caution">
    <text evidence="2">The sequence shown here is derived from an EMBL/GenBank/DDBJ whole genome shotgun (WGS) entry which is preliminary data.</text>
</comment>
<dbReference type="EMBL" id="JALLBG020000299">
    <property type="protein sequence ID" value="KAL3756686.1"/>
    <property type="molecule type" value="Genomic_DNA"/>
</dbReference>
<dbReference type="SFLD" id="SFLDG01129">
    <property type="entry name" value="C1.5:_HAD__Beta-PGM__Phosphata"/>
    <property type="match status" value="1"/>
</dbReference>
<dbReference type="Pfam" id="PF12689">
    <property type="entry name" value="Acid_PPase"/>
    <property type="match status" value="1"/>
</dbReference>
<dbReference type="SUPFAM" id="SSF56784">
    <property type="entry name" value="HAD-like"/>
    <property type="match status" value="1"/>
</dbReference>
<evidence type="ECO:0008006" key="4">
    <source>
        <dbReference type="Google" id="ProtNLM"/>
    </source>
</evidence>
<dbReference type="PANTHER" id="PTHR17901">
    <property type="entry name" value="MAGNESIUM-DEPENDENT PHOSPHATASE 1 MDP1"/>
    <property type="match status" value="1"/>
</dbReference>
<dbReference type="InterPro" id="IPR010036">
    <property type="entry name" value="MDP_1_eu_arc"/>
</dbReference>
<feature type="compositionally biased region" description="Basic residues" evidence="1">
    <location>
        <begin position="95"/>
        <end position="105"/>
    </location>
</feature>
<evidence type="ECO:0000256" key="1">
    <source>
        <dbReference type="SAM" id="MobiDB-lite"/>
    </source>
</evidence>
<dbReference type="Gene3D" id="3.40.50.1000">
    <property type="entry name" value="HAD superfamily/HAD-like"/>
    <property type="match status" value="1"/>
</dbReference>
<dbReference type="AlphaFoldDB" id="A0ABD3M1S1"/>
<feature type="region of interest" description="Disordered" evidence="1">
    <location>
        <begin position="84"/>
        <end position="113"/>
    </location>
</feature>
<feature type="region of interest" description="Disordered" evidence="1">
    <location>
        <begin position="1"/>
        <end position="34"/>
    </location>
</feature>
<sequence>MGKGTSGPDILASNTNTNTAAAETSSSSSSSSSCAPCCLPPESSLLPKIIVFDLDDCLWTPEMHELSGLPSIAVEGPLDPNDAESTLGTVGMKVPSRRSRSKRRGGGGFDWGSHNSEGGEEIVELYPGARQVLRQLVMNPIYKHVQIAVASTSLEPSYSMACLNGLEIDEGVTLRRMLSYIQVGRDGKLSTRKTSHFQLIHEESGGVPYSEMLFFDDCNWADHVGDLDRELGVVGVRTPQGLTMEAFHIGLEKFRLANSVGEETSYDG</sequence>
<dbReference type="SFLD" id="SFLDS00003">
    <property type="entry name" value="Haloacid_Dehalogenase"/>
    <property type="match status" value="1"/>
</dbReference>
<dbReference type="PANTHER" id="PTHR17901:SF14">
    <property type="entry name" value="MAGNESIUM-DEPENDENT PHOSPHATASE 1"/>
    <property type="match status" value="1"/>
</dbReference>
<dbReference type="Proteomes" id="UP001530293">
    <property type="component" value="Unassembled WGS sequence"/>
</dbReference>